<organism evidence="1 2">
    <name type="scientific">Dufourea novaeangliae</name>
    <name type="common">Sweat bee</name>
    <dbReference type="NCBI Taxonomy" id="178035"/>
    <lineage>
        <taxon>Eukaryota</taxon>
        <taxon>Metazoa</taxon>
        <taxon>Ecdysozoa</taxon>
        <taxon>Arthropoda</taxon>
        <taxon>Hexapoda</taxon>
        <taxon>Insecta</taxon>
        <taxon>Pterygota</taxon>
        <taxon>Neoptera</taxon>
        <taxon>Endopterygota</taxon>
        <taxon>Hymenoptera</taxon>
        <taxon>Apocrita</taxon>
        <taxon>Aculeata</taxon>
        <taxon>Apoidea</taxon>
        <taxon>Anthophila</taxon>
        <taxon>Halictidae</taxon>
        <taxon>Rophitinae</taxon>
        <taxon>Dufourea</taxon>
    </lineage>
</organism>
<dbReference type="OrthoDB" id="7695642at2759"/>
<sequence>MTKIRGRRRRREDTRRVAGLLTGHAILKHHLARMGEVQDERCEFCDEVVAESAEHILMRCQGLMEPRFKKLRKAILDEDDVPQLAIRGLQEFAQGGGSEKRKERIRWDKGGRGERVITR</sequence>
<dbReference type="AlphaFoldDB" id="A0A154PMM2"/>
<evidence type="ECO:0008006" key="3">
    <source>
        <dbReference type="Google" id="ProtNLM"/>
    </source>
</evidence>
<evidence type="ECO:0000313" key="2">
    <source>
        <dbReference type="Proteomes" id="UP000076502"/>
    </source>
</evidence>
<gene>
    <name evidence="1" type="ORF">WN55_05507</name>
</gene>
<accession>A0A154PMM2</accession>
<protein>
    <recommendedName>
        <fullName evidence="3">Reverse transcriptase zinc-binding domain-containing protein</fullName>
    </recommendedName>
</protein>
<evidence type="ECO:0000313" key="1">
    <source>
        <dbReference type="EMBL" id="KZC13102.1"/>
    </source>
</evidence>
<proteinExistence type="predicted"/>
<dbReference type="Proteomes" id="UP000076502">
    <property type="component" value="Unassembled WGS sequence"/>
</dbReference>
<keyword evidence="2" id="KW-1185">Reference proteome</keyword>
<name>A0A154PMM2_DUFNO</name>
<reference evidence="1 2" key="1">
    <citation type="submission" date="2015-07" db="EMBL/GenBank/DDBJ databases">
        <title>The genome of Dufourea novaeangliae.</title>
        <authorList>
            <person name="Pan H."/>
            <person name="Kapheim K."/>
        </authorList>
    </citation>
    <scope>NUCLEOTIDE SEQUENCE [LARGE SCALE GENOMIC DNA]</scope>
    <source>
        <strain evidence="1">0120121106</strain>
        <tissue evidence="1">Whole body</tissue>
    </source>
</reference>
<dbReference type="EMBL" id="KQ434980">
    <property type="protein sequence ID" value="KZC13102.1"/>
    <property type="molecule type" value="Genomic_DNA"/>
</dbReference>